<evidence type="ECO:0000313" key="5">
    <source>
        <dbReference type="Proteomes" id="UP001597502"/>
    </source>
</evidence>
<feature type="compositionally biased region" description="Acidic residues" evidence="1">
    <location>
        <begin position="182"/>
        <end position="195"/>
    </location>
</feature>
<dbReference type="Pfam" id="PF13464">
    <property type="entry name" value="RodZ_C"/>
    <property type="match status" value="1"/>
</dbReference>
<keyword evidence="5" id="KW-1185">Reference proteome</keyword>
<dbReference type="RefSeq" id="WP_382390803.1">
    <property type="nucleotide sequence ID" value="NZ_JBHUNA010000004.1"/>
</dbReference>
<sequence length="315" mass="35089">MEIGERLKEAREARDLSLDRLQETTKIQKRYLEAIERGNFDILPGKFYARAFIKEYAAAVGLDAKELLEEHKEEIPQTEEDNSSQYTYIHRSRKDNNPAKRASVFSLIPTVIVVLLIIGILAVFWFFAQDTPEESNTEPEEPQEDNAIIRDSGSSKEESGQDQGENGAESDGNDSNAADQGQQDEENDSSVDEETNSSQPELVVEETGSGAPPESTLTLKNASDDVSVSIDVMGDSWLAVEKGDEESLYSGMVSVDDAPIEFELTDADRVWFNVGSAPNLDITIDGVKLDYPIDAENEVYQHLWINIDRSEEQSD</sequence>
<comment type="caution">
    <text evidence="4">The sequence shown here is derived from an EMBL/GenBank/DDBJ whole genome shotgun (WGS) entry which is preliminary data.</text>
</comment>
<dbReference type="InterPro" id="IPR025194">
    <property type="entry name" value="RodZ-like_C"/>
</dbReference>
<dbReference type="InterPro" id="IPR050400">
    <property type="entry name" value="Bact_Cytoskel_RodZ"/>
</dbReference>
<keyword evidence="2" id="KW-0472">Membrane</keyword>
<reference evidence="5" key="1">
    <citation type="journal article" date="2019" name="Int. J. Syst. Evol. Microbiol.">
        <title>The Global Catalogue of Microorganisms (GCM) 10K type strain sequencing project: providing services to taxonomists for standard genome sequencing and annotation.</title>
        <authorList>
            <consortium name="The Broad Institute Genomics Platform"/>
            <consortium name="The Broad Institute Genome Sequencing Center for Infectious Disease"/>
            <person name="Wu L."/>
            <person name="Ma J."/>
        </authorList>
    </citation>
    <scope>NUCLEOTIDE SEQUENCE [LARGE SCALE GENOMIC DNA]</scope>
    <source>
        <strain evidence="5">TISTR 1535</strain>
    </source>
</reference>
<dbReference type="Proteomes" id="UP001597502">
    <property type="component" value="Unassembled WGS sequence"/>
</dbReference>
<accession>A0ABW5V4X7</accession>
<evidence type="ECO:0000259" key="3">
    <source>
        <dbReference type="Pfam" id="PF13464"/>
    </source>
</evidence>
<proteinExistence type="predicted"/>
<evidence type="ECO:0000256" key="1">
    <source>
        <dbReference type="SAM" id="MobiDB-lite"/>
    </source>
</evidence>
<feature type="region of interest" description="Disordered" evidence="1">
    <location>
        <begin position="133"/>
        <end position="219"/>
    </location>
</feature>
<gene>
    <name evidence="4" type="ORF">ACFSUO_02595</name>
</gene>
<keyword evidence="2" id="KW-1133">Transmembrane helix</keyword>
<feature type="domain" description="Cytoskeleton protein RodZ-like C-terminal" evidence="3">
    <location>
        <begin position="231"/>
        <end position="299"/>
    </location>
</feature>
<dbReference type="InterPro" id="IPR010982">
    <property type="entry name" value="Lambda_DNA-bd_dom_sf"/>
</dbReference>
<evidence type="ECO:0000313" key="4">
    <source>
        <dbReference type="EMBL" id="MFD2759879.1"/>
    </source>
</evidence>
<name>A0ABW5V4X7_9BACI</name>
<keyword evidence="2" id="KW-0812">Transmembrane</keyword>
<evidence type="ECO:0000256" key="2">
    <source>
        <dbReference type="SAM" id="Phobius"/>
    </source>
</evidence>
<dbReference type="InterPro" id="IPR001387">
    <property type="entry name" value="Cro/C1-type_HTH"/>
</dbReference>
<organism evidence="4 5">
    <name type="scientific">Lentibacillus juripiscarius</name>
    <dbReference type="NCBI Taxonomy" id="257446"/>
    <lineage>
        <taxon>Bacteria</taxon>
        <taxon>Bacillati</taxon>
        <taxon>Bacillota</taxon>
        <taxon>Bacilli</taxon>
        <taxon>Bacillales</taxon>
        <taxon>Bacillaceae</taxon>
        <taxon>Lentibacillus</taxon>
    </lineage>
</organism>
<feature type="transmembrane region" description="Helical" evidence="2">
    <location>
        <begin position="102"/>
        <end position="127"/>
    </location>
</feature>
<dbReference type="CDD" id="cd00093">
    <property type="entry name" value="HTH_XRE"/>
    <property type="match status" value="1"/>
</dbReference>
<dbReference type="EMBL" id="JBHUNA010000004">
    <property type="protein sequence ID" value="MFD2759879.1"/>
    <property type="molecule type" value="Genomic_DNA"/>
</dbReference>
<protein>
    <submittedName>
        <fullName evidence="4">Helix-turn-helix domain-containing protein</fullName>
    </submittedName>
</protein>
<dbReference type="PANTHER" id="PTHR34475">
    <property type="match status" value="1"/>
</dbReference>
<dbReference type="SUPFAM" id="SSF47413">
    <property type="entry name" value="lambda repressor-like DNA-binding domains"/>
    <property type="match status" value="1"/>
</dbReference>
<dbReference type="Pfam" id="PF13413">
    <property type="entry name" value="HTH_25"/>
    <property type="match status" value="1"/>
</dbReference>
<feature type="compositionally biased region" description="Acidic residues" evidence="1">
    <location>
        <begin position="133"/>
        <end position="144"/>
    </location>
</feature>
<dbReference type="PANTHER" id="PTHR34475:SF1">
    <property type="entry name" value="CYTOSKELETON PROTEIN RODZ"/>
    <property type="match status" value="1"/>
</dbReference>
<dbReference type="Gene3D" id="1.10.260.40">
    <property type="entry name" value="lambda repressor-like DNA-binding domains"/>
    <property type="match status" value="1"/>
</dbReference>